<proteinExistence type="predicted"/>
<keyword evidence="2" id="KW-1185">Reference proteome</keyword>
<gene>
    <name evidence="1" type="ORF">CEXT_359601</name>
</gene>
<sequence>MSTQPPVCHSTPEEYIRGQVLQIRMGVGPITSLCKSQCSSCMLLEVAKTSIQCPRYSQTLCPWRLYHGTGPPDWMSSWPQFTKSSRADWPWRLYHETGTQIGIERPDWTGPPNP</sequence>
<dbReference type="Proteomes" id="UP001054945">
    <property type="component" value="Unassembled WGS sequence"/>
</dbReference>
<dbReference type="EMBL" id="BPLR01013016">
    <property type="protein sequence ID" value="GIY58117.1"/>
    <property type="molecule type" value="Genomic_DNA"/>
</dbReference>
<comment type="caution">
    <text evidence="1">The sequence shown here is derived from an EMBL/GenBank/DDBJ whole genome shotgun (WGS) entry which is preliminary data.</text>
</comment>
<dbReference type="AlphaFoldDB" id="A0AAV4UJL8"/>
<reference evidence="1 2" key="1">
    <citation type="submission" date="2021-06" db="EMBL/GenBank/DDBJ databases">
        <title>Caerostris extrusa draft genome.</title>
        <authorList>
            <person name="Kono N."/>
            <person name="Arakawa K."/>
        </authorList>
    </citation>
    <scope>NUCLEOTIDE SEQUENCE [LARGE SCALE GENOMIC DNA]</scope>
</reference>
<evidence type="ECO:0000313" key="2">
    <source>
        <dbReference type="Proteomes" id="UP001054945"/>
    </source>
</evidence>
<accession>A0AAV4UJL8</accession>
<evidence type="ECO:0000313" key="1">
    <source>
        <dbReference type="EMBL" id="GIY58117.1"/>
    </source>
</evidence>
<name>A0AAV4UJL8_CAEEX</name>
<protein>
    <submittedName>
        <fullName evidence="1">Uncharacterized protein</fullName>
    </submittedName>
</protein>
<organism evidence="1 2">
    <name type="scientific">Caerostris extrusa</name>
    <name type="common">Bark spider</name>
    <name type="synonym">Caerostris bankana</name>
    <dbReference type="NCBI Taxonomy" id="172846"/>
    <lineage>
        <taxon>Eukaryota</taxon>
        <taxon>Metazoa</taxon>
        <taxon>Ecdysozoa</taxon>
        <taxon>Arthropoda</taxon>
        <taxon>Chelicerata</taxon>
        <taxon>Arachnida</taxon>
        <taxon>Araneae</taxon>
        <taxon>Araneomorphae</taxon>
        <taxon>Entelegynae</taxon>
        <taxon>Araneoidea</taxon>
        <taxon>Araneidae</taxon>
        <taxon>Caerostris</taxon>
    </lineage>
</organism>